<reference evidence="1" key="2">
    <citation type="journal article" date="2023" name="IMA Fungus">
        <title>Comparative genomic study of the Penicillium genus elucidates a diverse pangenome and 15 lateral gene transfer events.</title>
        <authorList>
            <person name="Petersen C."/>
            <person name="Sorensen T."/>
            <person name="Nielsen M.R."/>
            <person name="Sondergaard T.E."/>
            <person name="Sorensen J.L."/>
            <person name="Fitzpatrick D.A."/>
            <person name="Frisvad J.C."/>
            <person name="Nielsen K.L."/>
        </authorList>
    </citation>
    <scope>NUCLEOTIDE SEQUENCE</scope>
    <source>
        <strain evidence="1">IBT 30728</strain>
    </source>
</reference>
<keyword evidence="2" id="KW-1185">Reference proteome</keyword>
<name>A0A9W9X1U4_9EURO</name>
<proteinExistence type="predicted"/>
<dbReference type="Gene3D" id="1.25.40.20">
    <property type="entry name" value="Ankyrin repeat-containing domain"/>
    <property type="match status" value="1"/>
</dbReference>
<dbReference type="EMBL" id="JAPWDQ010000009">
    <property type="protein sequence ID" value="KAJ5480823.1"/>
    <property type="molecule type" value="Genomic_DNA"/>
</dbReference>
<accession>A0A9W9X1U4</accession>
<evidence type="ECO:0000313" key="2">
    <source>
        <dbReference type="Proteomes" id="UP001148312"/>
    </source>
</evidence>
<dbReference type="GeneID" id="81626567"/>
<evidence type="ECO:0000313" key="1">
    <source>
        <dbReference type="EMBL" id="KAJ5480823.1"/>
    </source>
</evidence>
<sequence>MMDLSKDPDYFKYGPTDDYKPVLFPMGLSLWTSSTKSSSTSGTGLWNSLQALSSFWPLSSISSSSETKRVNGLHVLPPEVFWNMLDECLFQSGDISLQHEPFHLLLALSQVDHQINERVQQYVTRRLPRHFLRRELGDIEVFPWVEGGNGQQWYPGEASDFPIEVVEDFLGRVIQSDCPACFAYILDYCGVMVSHCNHIGWSFIALAIAFGSSNIIRYILSHPSASHPLAAQLFGPANINFPSPTPLGILARCRNVDRLDEVLNLIERPIAKANVPSSAIVGAFNADDLYWLCTYIAPYQARRLKKLGFCFSRVTDRMAQWYIWHGAVKNSVELLDYLRVTCPLDLTQLTPEQTHTPLRAAIAGDRVDVVHWFAKHDLSRAVEAGSTVKDIAVAMERFSPESADIVKVLLFASGRSVTSVQGGILLRHMLSSLCAEAHRLRETLSDPNYASWHVSSEAITIAKCKYIMVASAANDYTRPDGPKGLPENETQLVNENYTEARQCAFQHGFNDLADWLWPCKRNSIRNF</sequence>
<comment type="caution">
    <text evidence="1">The sequence shown here is derived from an EMBL/GenBank/DDBJ whole genome shotgun (WGS) entry which is preliminary data.</text>
</comment>
<dbReference type="InterPro" id="IPR036770">
    <property type="entry name" value="Ankyrin_rpt-contain_sf"/>
</dbReference>
<organism evidence="1 2">
    <name type="scientific">Penicillium diatomitis</name>
    <dbReference type="NCBI Taxonomy" id="2819901"/>
    <lineage>
        <taxon>Eukaryota</taxon>
        <taxon>Fungi</taxon>
        <taxon>Dikarya</taxon>
        <taxon>Ascomycota</taxon>
        <taxon>Pezizomycotina</taxon>
        <taxon>Eurotiomycetes</taxon>
        <taxon>Eurotiomycetidae</taxon>
        <taxon>Eurotiales</taxon>
        <taxon>Aspergillaceae</taxon>
        <taxon>Penicillium</taxon>
    </lineage>
</organism>
<gene>
    <name evidence="1" type="ORF">N7539_006717</name>
</gene>
<dbReference type="SUPFAM" id="SSF48403">
    <property type="entry name" value="Ankyrin repeat"/>
    <property type="match status" value="1"/>
</dbReference>
<dbReference type="AlphaFoldDB" id="A0A9W9X1U4"/>
<protein>
    <submittedName>
        <fullName evidence="1">Uncharacterized protein</fullName>
    </submittedName>
</protein>
<dbReference type="Proteomes" id="UP001148312">
    <property type="component" value="Unassembled WGS sequence"/>
</dbReference>
<dbReference type="RefSeq" id="XP_056788253.1">
    <property type="nucleotide sequence ID" value="XM_056936318.1"/>
</dbReference>
<reference evidence="1" key="1">
    <citation type="submission" date="2022-12" db="EMBL/GenBank/DDBJ databases">
        <authorList>
            <person name="Petersen C."/>
        </authorList>
    </citation>
    <scope>NUCLEOTIDE SEQUENCE</scope>
    <source>
        <strain evidence="1">IBT 30728</strain>
    </source>
</reference>